<dbReference type="SUPFAM" id="SSF48452">
    <property type="entry name" value="TPR-like"/>
    <property type="match status" value="1"/>
</dbReference>
<dbReference type="InterPro" id="IPR051966">
    <property type="entry name" value="RPAP3"/>
</dbReference>
<gene>
    <name evidence="3" type="ORF">FGG08_001006</name>
</gene>
<feature type="repeat" description="TPR" evidence="2">
    <location>
        <begin position="408"/>
        <end position="441"/>
    </location>
</feature>
<dbReference type="PANTHER" id="PTHR46423">
    <property type="entry name" value="RNA POLYMERASE II-ASSOCIATED PROTEIN 3"/>
    <property type="match status" value="1"/>
</dbReference>
<dbReference type="PANTHER" id="PTHR46423:SF1">
    <property type="entry name" value="RNA POLYMERASE II-ASSOCIATED PROTEIN 3"/>
    <property type="match status" value="1"/>
</dbReference>
<dbReference type="OrthoDB" id="5395775at2759"/>
<evidence type="ECO:0000256" key="2">
    <source>
        <dbReference type="PROSITE-ProRule" id="PRU00339"/>
    </source>
</evidence>
<comment type="caution">
    <text evidence="3">The sequence shown here is derived from an EMBL/GenBank/DDBJ whole genome shotgun (WGS) entry which is preliminary data.</text>
</comment>
<organism evidence="3 4">
    <name type="scientific">Glutinoglossum americanum</name>
    <dbReference type="NCBI Taxonomy" id="1670608"/>
    <lineage>
        <taxon>Eukaryota</taxon>
        <taxon>Fungi</taxon>
        <taxon>Dikarya</taxon>
        <taxon>Ascomycota</taxon>
        <taxon>Pezizomycotina</taxon>
        <taxon>Geoglossomycetes</taxon>
        <taxon>Geoglossales</taxon>
        <taxon>Geoglossaceae</taxon>
        <taxon>Glutinoglossum</taxon>
    </lineage>
</organism>
<dbReference type="InterPro" id="IPR011990">
    <property type="entry name" value="TPR-like_helical_dom_sf"/>
</dbReference>
<dbReference type="GO" id="GO:0101031">
    <property type="term" value="C:protein folding chaperone complex"/>
    <property type="evidence" value="ECO:0007669"/>
    <property type="project" value="TreeGrafter"/>
</dbReference>
<accession>A0A9P8IED3</accession>
<proteinExistence type="predicted"/>
<dbReference type="PROSITE" id="PS50005">
    <property type="entry name" value="TPR"/>
    <property type="match status" value="1"/>
</dbReference>
<dbReference type="Gene3D" id="1.25.40.10">
    <property type="entry name" value="Tetratricopeptide repeat domain"/>
    <property type="match status" value="1"/>
</dbReference>
<evidence type="ECO:0000313" key="4">
    <source>
        <dbReference type="Proteomes" id="UP000698800"/>
    </source>
</evidence>
<protein>
    <submittedName>
        <fullName evidence="3">Uncharacterized protein</fullName>
    </submittedName>
</protein>
<dbReference type="InterPro" id="IPR019734">
    <property type="entry name" value="TPR_rpt"/>
</dbReference>
<dbReference type="EMBL" id="JAGHQL010000012">
    <property type="protein sequence ID" value="KAH0544926.1"/>
    <property type="molecule type" value="Genomic_DNA"/>
</dbReference>
<sequence>MNSYSFIPISHSATLRPDSMLQTGDSVGPNPATAEDYLAWVEELLIYQGRMGLTSWESRPQDIAALTSVSDLPDAGLGQNDLDLNKCLGNAVCDAERGQWLEQAIKHSEHLGPRAVEILDKRIDQEISDPATVQSLKKPRVKLTQKLAALSKVEAAPPEYTVHLSATHPKGRKLSEMTGVLRSFRIPFTASFGDFVAKLNSESLAFRPKGHGVNSGYSLEDGAWLYCLLNGHGVVSKCKQIATNTDYSTFMKSLSPGLTDKVAIWHEACPPPSERRGTKMVVTSLAKKTGITQHASPPQGVTVEEQTWLANAHPIDIVDYAIELEDRGTRTFWSGNPTLGLKEYKRGLAIMSYLTKDPPSTQKLCNQIRATLHLNSALLLLELRCFEEAIASSSVALKVSGLTDRQMASAYYRRGIAYKGLSDELRALGDLAAAFKLSPHDASIAEKLDATEKLILCNMEPDIRQKYEKVKAGALSPDGTPDKIPKSLKGATLANALRVTLNDKEPGDYMPTYESVLSACDIQTVGKPKHLPKGACDAESRLNAVPKTLMKGDLGLPAGFWDDWTSDVNEDGEPLDKYGRPFFEPYNPGGIVSAVLKDPSFP</sequence>
<reference evidence="3" key="1">
    <citation type="submission" date="2021-03" db="EMBL/GenBank/DDBJ databases">
        <title>Comparative genomics and phylogenomic investigation of the class Geoglossomycetes provide insights into ecological specialization and systematics.</title>
        <authorList>
            <person name="Melie T."/>
            <person name="Pirro S."/>
            <person name="Miller A.N."/>
            <person name="Quandt A."/>
        </authorList>
    </citation>
    <scope>NUCLEOTIDE SEQUENCE</scope>
    <source>
        <strain evidence="3">GBOQ0MN5Z8</strain>
    </source>
</reference>
<name>A0A9P8IED3_9PEZI</name>
<keyword evidence="1 2" id="KW-0802">TPR repeat</keyword>
<evidence type="ECO:0000256" key="1">
    <source>
        <dbReference type="ARBA" id="ARBA00022803"/>
    </source>
</evidence>
<dbReference type="AlphaFoldDB" id="A0A9P8IED3"/>
<dbReference type="Proteomes" id="UP000698800">
    <property type="component" value="Unassembled WGS sequence"/>
</dbReference>
<evidence type="ECO:0000313" key="3">
    <source>
        <dbReference type="EMBL" id="KAH0544926.1"/>
    </source>
</evidence>
<keyword evidence="4" id="KW-1185">Reference proteome</keyword>